<gene>
    <name evidence="2" type="ORF">BSTOLATCC_MIC47939</name>
</gene>
<evidence type="ECO:0000256" key="1">
    <source>
        <dbReference type="SAM" id="MobiDB-lite"/>
    </source>
</evidence>
<evidence type="ECO:0000313" key="2">
    <source>
        <dbReference type="EMBL" id="CAG9329109.1"/>
    </source>
</evidence>
<dbReference type="Proteomes" id="UP001162131">
    <property type="component" value="Unassembled WGS sequence"/>
</dbReference>
<comment type="caution">
    <text evidence="2">The sequence shown here is derived from an EMBL/GenBank/DDBJ whole genome shotgun (WGS) entry which is preliminary data.</text>
</comment>
<reference evidence="2" key="1">
    <citation type="submission" date="2021-09" db="EMBL/GenBank/DDBJ databases">
        <authorList>
            <consortium name="AG Swart"/>
            <person name="Singh M."/>
            <person name="Singh A."/>
            <person name="Seah K."/>
            <person name="Emmerich C."/>
        </authorList>
    </citation>
    <scope>NUCLEOTIDE SEQUENCE</scope>
    <source>
        <strain evidence="2">ATCC30299</strain>
    </source>
</reference>
<organism evidence="2 3">
    <name type="scientific">Blepharisma stoltei</name>
    <dbReference type="NCBI Taxonomy" id="1481888"/>
    <lineage>
        <taxon>Eukaryota</taxon>
        <taxon>Sar</taxon>
        <taxon>Alveolata</taxon>
        <taxon>Ciliophora</taxon>
        <taxon>Postciliodesmatophora</taxon>
        <taxon>Heterotrichea</taxon>
        <taxon>Heterotrichida</taxon>
        <taxon>Blepharismidae</taxon>
        <taxon>Blepharisma</taxon>
    </lineage>
</organism>
<feature type="compositionally biased region" description="Polar residues" evidence="1">
    <location>
        <begin position="36"/>
        <end position="65"/>
    </location>
</feature>
<protein>
    <submittedName>
        <fullName evidence="2">Uncharacterized protein</fullName>
    </submittedName>
</protein>
<dbReference type="AlphaFoldDB" id="A0AAU9JVH3"/>
<name>A0AAU9JVH3_9CILI</name>
<keyword evidence="3" id="KW-1185">Reference proteome</keyword>
<dbReference type="EMBL" id="CAJZBQ010000047">
    <property type="protein sequence ID" value="CAG9329109.1"/>
    <property type="molecule type" value="Genomic_DNA"/>
</dbReference>
<evidence type="ECO:0000313" key="3">
    <source>
        <dbReference type="Proteomes" id="UP001162131"/>
    </source>
</evidence>
<accession>A0AAU9JVH3</accession>
<feature type="region of interest" description="Disordered" evidence="1">
    <location>
        <begin position="36"/>
        <end position="67"/>
    </location>
</feature>
<sequence length="167" mass="18956">MDQSLKLNKSAMKAQPIRRAVKSFTIVPQISLYKLNDQSPEPTSGSSLFPSITKTMNKSSTTGRLSSIEAKPINLQSKLKANTHRRKLSQPLSPTSERLSHLYVSQLFSSSSKKQTVHLRSSTKYSEWEIQDALRNPKKKDIRKGRLKLVASLKSLKMFEPREVTWV</sequence>
<proteinExistence type="predicted"/>